<evidence type="ECO:0000256" key="1">
    <source>
        <dbReference type="SAM" id="MobiDB-lite"/>
    </source>
</evidence>
<keyword evidence="3" id="KW-1185">Reference proteome</keyword>
<accession>A0A9P5Q2C4</accession>
<feature type="compositionally biased region" description="Basic and acidic residues" evidence="1">
    <location>
        <begin position="24"/>
        <end position="33"/>
    </location>
</feature>
<name>A0A9P5Q2C4_9AGAR</name>
<organism evidence="2 3">
    <name type="scientific">Rhodocollybia butyracea</name>
    <dbReference type="NCBI Taxonomy" id="206335"/>
    <lineage>
        <taxon>Eukaryota</taxon>
        <taxon>Fungi</taxon>
        <taxon>Dikarya</taxon>
        <taxon>Basidiomycota</taxon>
        <taxon>Agaricomycotina</taxon>
        <taxon>Agaricomycetes</taxon>
        <taxon>Agaricomycetidae</taxon>
        <taxon>Agaricales</taxon>
        <taxon>Marasmiineae</taxon>
        <taxon>Omphalotaceae</taxon>
        <taxon>Rhodocollybia</taxon>
    </lineage>
</organism>
<feature type="compositionally biased region" description="Low complexity" evidence="1">
    <location>
        <begin position="11"/>
        <end position="23"/>
    </location>
</feature>
<evidence type="ECO:0000313" key="3">
    <source>
        <dbReference type="Proteomes" id="UP000772434"/>
    </source>
</evidence>
<feature type="region of interest" description="Disordered" evidence="1">
    <location>
        <begin position="250"/>
        <end position="270"/>
    </location>
</feature>
<comment type="caution">
    <text evidence="2">The sequence shown here is derived from an EMBL/GenBank/DDBJ whole genome shotgun (WGS) entry which is preliminary data.</text>
</comment>
<gene>
    <name evidence="2" type="ORF">BDP27DRAFT_1445538</name>
</gene>
<reference evidence="2" key="1">
    <citation type="submission" date="2020-11" db="EMBL/GenBank/DDBJ databases">
        <authorList>
            <consortium name="DOE Joint Genome Institute"/>
            <person name="Ahrendt S."/>
            <person name="Riley R."/>
            <person name="Andreopoulos W."/>
            <person name="Labutti K."/>
            <person name="Pangilinan J."/>
            <person name="Ruiz-Duenas F.J."/>
            <person name="Barrasa J.M."/>
            <person name="Sanchez-Garcia M."/>
            <person name="Camarero S."/>
            <person name="Miyauchi S."/>
            <person name="Serrano A."/>
            <person name="Linde D."/>
            <person name="Babiker R."/>
            <person name="Drula E."/>
            <person name="Ayuso-Fernandez I."/>
            <person name="Pacheco R."/>
            <person name="Padilla G."/>
            <person name="Ferreira P."/>
            <person name="Barriuso J."/>
            <person name="Kellner H."/>
            <person name="Castanera R."/>
            <person name="Alfaro M."/>
            <person name="Ramirez L."/>
            <person name="Pisabarro A.G."/>
            <person name="Kuo A."/>
            <person name="Tritt A."/>
            <person name="Lipzen A."/>
            <person name="He G."/>
            <person name="Yan M."/>
            <person name="Ng V."/>
            <person name="Cullen D."/>
            <person name="Martin F."/>
            <person name="Rosso M.-N."/>
            <person name="Henrissat B."/>
            <person name="Hibbett D."/>
            <person name="Martinez A.T."/>
            <person name="Grigoriev I.V."/>
        </authorList>
    </citation>
    <scope>NUCLEOTIDE SEQUENCE</scope>
    <source>
        <strain evidence="2">AH 40177</strain>
    </source>
</reference>
<feature type="region of interest" description="Disordered" evidence="1">
    <location>
        <begin position="1"/>
        <end position="125"/>
    </location>
</feature>
<feature type="compositionally biased region" description="Pro residues" evidence="1">
    <location>
        <begin position="47"/>
        <end position="62"/>
    </location>
</feature>
<evidence type="ECO:0000313" key="2">
    <source>
        <dbReference type="EMBL" id="KAF9072822.1"/>
    </source>
</evidence>
<feature type="compositionally biased region" description="Low complexity" evidence="1">
    <location>
        <begin position="250"/>
        <end position="265"/>
    </location>
</feature>
<dbReference type="AlphaFoldDB" id="A0A9P5Q2C4"/>
<dbReference type="EMBL" id="JADNRY010000022">
    <property type="protein sequence ID" value="KAF9072822.1"/>
    <property type="molecule type" value="Genomic_DNA"/>
</dbReference>
<dbReference type="Proteomes" id="UP000772434">
    <property type="component" value="Unassembled WGS sequence"/>
</dbReference>
<proteinExistence type="predicted"/>
<sequence length="322" mass="35494">MEDDWRKRTQNRTSTSNSNPTSTEKGELKKEGELDQDLELPSALPVGTPPAPPVGPPSPVPSVGPSSAPTAHGPSIVYTPPESEPNPNLEPELELENNGDKREKEEQEQGQEHEEAIPDNPDDDCRSLLSASWGIGHNGGTSIPRCIAKCCCFDFGIWFRSRFELPSHFEREPRIRTDDAATSTSTWPAFCSTSTKNYSRTHSAIVLEWDDKSDSHCGVLCMLRTETKPESKSKSVSAPVNPTSVAAAATTATETESNTCTTNEALPPETEQADQVMPIERATNHPYSCPYVLFITEPSRVEERLEYPGIIYAEYQTTRIGW</sequence>
<protein>
    <submittedName>
        <fullName evidence="2">Uncharacterized protein</fullName>
    </submittedName>
</protein>
<feature type="compositionally biased region" description="Basic and acidic residues" evidence="1">
    <location>
        <begin position="98"/>
        <end position="116"/>
    </location>
</feature>